<dbReference type="SMART" id="SM00693">
    <property type="entry name" value="DysFN"/>
    <property type="match status" value="1"/>
</dbReference>
<accession>A0A1B7TD22</accession>
<dbReference type="Proteomes" id="UP000092321">
    <property type="component" value="Unassembled WGS sequence"/>
</dbReference>
<keyword evidence="11" id="KW-1185">Reference proteome</keyword>
<gene>
    <name evidence="10" type="ORF">HANVADRAFT_52927</name>
</gene>
<feature type="compositionally biased region" description="Low complexity" evidence="6">
    <location>
        <begin position="83"/>
        <end position="104"/>
    </location>
</feature>
<dbReference type="SMART" id="SM00694">
    <property type="entry name" value="DysFC"/>
    <property type="match status" value="1"/>
</dbReference>
<feature type="region of interest" description="Disordered" evidence="6">
    <location>
        <begin position="661"/>
        <end position="705"/>
    </location>
</feature>
<feature type="domain" description="Peroxin/Ferlin" evidence="8">
    <location>
        <begin position="414"/>
        <end position="502"/>
    </location>
</feature>
<evidence type="ECO:0000256" key="3">
    <source>
        <dbReference type="ARBA" id="ARBA00022989"/>
    </source>
</evidence>
<feature type="compositionally biased region" description="Low complexity" evidence="6">
    <location>
        <begin position="20"/>
        <end position="29"/>
    </location>
</feature>
<name>A0A1B7TD22_9ASCO</name>
<evidence type="ECO:0000259" key="8">
    <source>
        <dbReference type="SMART" id="SM00693"/>
    </source>
</evidence>
<dbReference type="InterPro" id="IPR052646">
    <property type="entry name" value="Peroxisomal_PEX28-32"/>
</dbReference>
<evidence type="ECO:0000313" key="10">
    <source>
        <dbReference type="EMBL" id="OBA26611.1"/>
    </source>
</evidence>
<organism evidence="10 11">
    <name type="scientific">Hanseniaspora valbyensis NRRL Y-1626</name>
    <dbReference type="NCBI Taxonomy" id="766949"/>
    <lineage>
        <taxon>Eukaryota</taxon>
        <taxon>Fungi</taxon>
        <taxon>Dikarya</taxon>
        <taxon>Ascomycota</taxon>
        <taxon>Saccharomycotina</taxon>
        <taxon>Saccharomycetes</taxon>
        <taxon>Saccharomycodales</taxon>
        <taxon>Saccharomycodaceae</taxon>
        <taxon>Hanseniaspora</taxon>
    </lineage>
</organism>
<dbReference type="InterPro" id="IPR010482">
    <property type="entry name" value="TECPR1-like_DysF"/>
</dbReference>
<evidence type="ECO:0000256" key="2">
    <source>
        <dbReference type="ARBA" id="ARBA00022692"/>
    </source>
</evidence>
<protein>
    <submittedName>
        <fullName evidence="10">Pex24p-domain-containing protein</fullName>
    </submittedName>
</protein>
<dbReference type="EMBL" id="LXPE01000015">
    <property type="protein sequence ID" value="OBA26611.1"/>
    <property type="molecule type" value="Genomic_DNA"/>
</dbReference>
<keyword evidence="5" id="KW-0576">Peroxisome</keyword>
<feature type="region of interest" description="Disordered" evidence="6">
    <location>
        <begin position="138"/>
        <end position="166"/>
    </location>
</feature>
<feature type="transmembrane region" description="Helical" evidence="7">
    <location>
        <begin position="298"/>
        <end position="317"/>
    </location>
</feature>
<sequence>MASIDNSTTGSNGITDQPVSNRRSSSSSNHKYNNSFDVLIDSAAATDGNSANSNYNNNNVKLNDILDDIDPVETHSQKELDETTTTKTTSNLNNSDTNNSHQNVNNLNNIKRATLINPDSVKLDERLGFNHRNKKIKDKPIRGVLKNKPSNNNSSNGAGGNHPGGGDDGDIIVSSPLLTSTPNSISRALIRLYPYLIVFDKILSLLTWTSDDIWSSVLMVLAYISICLYYKLVVTYLGHLLCVFLLFVYSQLDKFVGEQMEAYPTLDDIVYTVSSVSSKFDLLFSPITVLNNNDLKRLLITTVFLSPLYIVITIFFLPKEKLVLTLGVIALSYHSRYSKLARHILWRFKLVRLISFYITGLDIDGIKGIKRASSYYASSSSLFATVHKKLLKSRKAGVDSESELMNDMLKNNKPIRFTYVLYENQRRWLGKGWTNTLFAYERAAWTDEFYNEAPDPESFKLPITANDDDHISHETGNGGKGDTHVTHSSMIWRWVDKGWRLDLSNDNTIELPSTMSKTIANPKPEEGWVYYDNTWKKPSVEDTYSKYTRRRRWIRTAELVRLVPESTKIEALKIKKGTISSPDISNVTVQVESKFKPNDNIDGENVKANTSGLSLDPIDSNSRENSVLNSDSDFDSDNNTNIKNRKVSFLGTAQVRTFDENDTIRSQKKNSLSNNVKEDGEEEEDEVDDGSRNNSSTIYDSDRLL</sequence>
<evidence type="ECO:0000313" key="11">
    <source>
        <dbReference type="Proteomes" id="UP000092321"/>
    </source>
</evidence>
<dbReference type="PANTHER" id="PTHR31679:SF3">
    <property type="entry name" value="PEROXISOMAL MEMBRANE PROTEIN PEX32"/>
    <property type="match status" value="1"/>
</dbReference>
<evidence type="ECO:0000256" key="4">
    <source>
        <dbReference type="ARBA" id="ARBA00023136"/>
    </source>
</evidence>
<dbReference type="PANTHER" id="PTHR31679">
    <property type="entry name" value="PEROXISOMAL MEMBRANE PROTEIN PEX30-RELATED"/>
    <property type="match status" value="1"/>
</dbReference>
<feature type="transmembrane region" description="Helical" evidence="7">
    <location>
        <begin position="220"/>
        <end position="249"/>
    </location>
</feature>
<feature type="region of interest" description="Disordered" evidence="6">
    <location>
        <begin position="76"/>
        <end position="104"/>
    </location>
</feature>
<feature type="transmembrane region" description="Helical" evidence="7">
    <location>
        <begin position="269"/>
        <end position="291"/>
    </location>
</feature>
<evidence type="ECO:0000256" key="7">
    <source>
        <dbReference type="SAM" id="Phobius"/>
    </source>
</evidence>
<keyword evidence="3 7" id="KW-1133">Transmembrane helix</keyword>
<evidence type="ECO:0000256" key="5">
    <source>
        <dbReference type="ARBA" id="ARBA00023140"/>
    </source>
</evidence>
<comment type="subcellular location">
    <subcellularLocation>
        <location evidence="1">Peroxisome membrane</location>
        <topology evidence="1">Multi-pass membrane protein</topology>
    </subcellularLocation>
</comment>
<feature type="compositionally biased region" description="Gly residues" evidence="6">
    <location>
        <begin position="157"/>
        <end position="166"/>
    </location>
</feature>
<comment type="caution">
    <text evidence="10">The sequence shown here is derived from an EMBL/GenBank/DDBJ whole genome shotgun (WGS) entry which is preliminary data.</text>
</comment>
<reference evidence="11" key="1">
    <citation type="journal article" date="2016" name="Proc. Natl. Acad. Sci. U.S.A.">
        <title>Comparative genomics of biotechnologically important yeasts.</title>
        <authorList>
            <person name="Riley R."/>
            <person name="Haridas S."/>
            <person name="Wolfe K.H."/>
            <person name="Lopes M.R."/>
            <person name="Hittinger C.T."/>
            <person name="Goeker M."/>
            <person name="Salamov A.A."/>
            <person name="Wisecaver J.H."/>
            <person name="Long T.M."/>
            <person name="Calvey C.H."/>
            <person name="Aerts A.L."/>
            <person name="Barry K.W."/>
            <person name="Choi C."/>
            <person name="Clum A."/>
            <person name="Coughlan A.Y."/>
            <person name="Deshpande S."/>
            <person name="Douglass A.P."/>
            <person name="Hanson S.J."/>
            <person name="Klenk H.-P."/>
            <person name="LaButti K.M."/>
            <person name="Lapidus A."/>
            <person name="Lindquist E.A."/>
            <person name="Lipzen A.M."/>
            <person name="Meier-Kolthoff J.P."/>
            <person name="Ohm R.A."/>
            <person name="Otillar R.P."/>
            <person name="Pangilinan J.L."/>
            <person name="Peng Y."/>
            <person name="Rokas A."/>
            <person name="Rosa C.A."/>
            <person name="Scheuner C."/>
            <person name="Sibirny A.A."/>
            <person name="Slot J.C."/>
            <person name="Stielow J.B."/>
            <person name="Sun H."/>
            <person name="Kurtzman C.P."/>
            <person name="Blackwell M."/>
            <person name="Grigoriev I.V."/>
            <person name="Jeffries T.W."/>
        </authorList>
    </citation>
    <scope>NUCLEOTIDE SEQUENCE [LARGE SCALE GENOMIC DNA]</scope>
    <source>
        <strain evidence="11">NRRL Y-1626</strain>
    </source>
</reference>
<keyword evidence="2 7" id="KW-0812">Transmembrane</keyword>
<evidence type="ECO:0000256" key="1">
    <source>
        <dbReference type="ARBA" id="ARBA00004585"/>
    </source>
</evidence>
<feature type="domain" description="Peroxin/Ferlin" evidence="9">
    <location>
        <begin position="527"/>
        <end position="560"/>
    </location>
</feature>
<dbReference type="InterPro" id="IPR006614">
    <property type="entry name" value="Peroxin/Ferlin"/>
</dbReference>
<feature type="compositionally biased region" description="Acidic residues" evidence="6">
    <location>
        <begin position="679"/>
        <end position="688"/>
    </location>
</feature>
<feature type="compositionally biased region" description="Polar residues" evidence="6">
    <location>
        <begin position="607"/>
        <end position="624"/>
    </location>
</feature>
<feature type="region of interest" description="Disordered" evidence="6">
    <location>
        <begin position="1"/>
        <end position="31"/>
    </location>
</feature>
<feature type="region of interest" description="Disordered" evidence="6">
    <location>
        <begin position="595"/>
        <end position="642"/>
    </location>
</feature>
<dbReference type="OrthoDB" id="5586090at2759"/>
<evidence type="ECO:0000259" key="9">
    <source>
        <dbReference type="SMART" id="SM00694"/>
    </source>
</evidence>
<dbReference type="Pfam" id="PF06398">
    <property type="entry name" value="Pex24p"/>
    <property type="match status" value="1"/>
</dbReference>
<proteinExistence type="predicted"/>
<evidence type="ECO:0000256" key="6">
    <source>
        <dbReference type="SAM" id="MobiDB-lite"/>
    </source>
</evidence>
<keyword evidence="4 7" id="KW-0472">Membrane</keyword>
<feature type="compositionally biased region" description="Polar residues" evidence="6">
    <location>
        <begin position="1"/>
        <end position="19"/>
    </location>
</feature>
<dbReference type="AlphaFoldDB" id="A0A1B7TD22"/>
<dbReference type="GO" id="GO:0007031">
    <property type="term" value="P:peroxisome organization"/>
    <property type="evidence" value="ECO:0007669"/>
    <property type="project" value="TreeGrafter"/>
</dbReference>
<dbReference type="GO" id="GO:0005778">
    <property type="term" value="C:peroxisomal membrane"/>
    <property type="evidence" value="ECO:0007669"/>
    <property type="project" value="UniProtKB-SubCell"/>
</dbReference>